<evidence type="ECO:0000313" key="6">
    <source>
        <dbReference type="Proteomes" id="UP000501558"/>
    </source>
</evidence>
<dbReference type="Pfam" id="PF00005">
    <property type="entry name" value="ABC_tran"/>
    <property type="match status" value="1"/>
</dbReference>
<dbReference type="PROSITE" id="PS00211">
    <property type="entry name" value="ABC_TRANSPORTER_1"/>
    <property type="match status" value="1"/>
</dbReference>
<dbReference type="InterPro" id="IPR003439">
    <property type="entry name" value="ABC_transporter-like_ATP-bd"/>
</dbReference>
<dbReference type="CDD" id="cd03230">
    <property type="entry name" value="ABC_DR_subfamily_A"/>
    <property type="match status" value="1"/>
</dbReference>
<organism evidence="4 7">
    <name type="scientific">Pseudolactococcus raffinolactis</name>
    <dbReference type="NCBI Taxonomy" id="1366"/>
    <lineage>
        <taxon>Bacteria</taxon>
        <taxon>Bacillati</taxon>
        <taxon>Bacillota</taxon>
        <taxon>Bacilli</taxon>
        <taxon>Lactobacillales</taxon>
        <taxon>Streptococcaceae</taxon>
        <taxon>Pseudolactococcus</taxon>
    </lineage>
</organism>
<sequence>MGLQIENVSKTINGQQILTQVDLDIQAGSIVGLVGRNGAGKTTLMRLLAGEIQPDTGDIRLDSADLNDIFYLDTLANWLTGYNARTAADVLEIFYVNFDRQVFFDILASQDLSETKTIASFSKGQRVLIEVAAGVASGAIYLLFDEPLDGLDVFVKDYFKRLLLEVVEQGRSVMIATHNLTELDSLADRVFLIKDSEIVEQEKDSDIVKIQFVYEGDQLPSNLLEVAIILEQRGRVYLALVTHGVLDCIFSDYLTYKFVEILQVTTEDIFRKELR</sequence>
<dbReference type="EMBL" id="CP047616">
    <property type="protein sequence ID" value="QIW52878.1"/>
    <property type="molecule type" value="Genomic_DNA"/>
</dbReference>
<evidence type="ECO:0000259" key="3">
    <source>
        <dbReference type="PROSITE" id="PS50893"/>
    </source>
</evidence>
<evidence type="ECO:0000256" key="1">
    <source>
        <dbReference type="ARBA" id="ARBA00022741"/>
    </source>
</evidence>
<protein>
    <submittedName>
        <fullName evidence="4">ATP-binding cassette domain-containing protein</fullName>
    </submittedName>
</protein>
<evidence type="ECO:0000313" key="5">
    <source>
        <dbReference type="EMBL" id="QIW59393.1"/>
    </source>
</evidence>
<feature type="domain" description="ABC transporter" evidence="3">
    <location>
        <begin position="3"/>
        <end position="220"/>
    </location>
</feature>
<reference evidence="6 7" key="1">
    <citation type="submission" date="2019-12" db="EMBL/GenBank/DDBJ databases">
        <title>Whole genome sequences of Lactococcus raffinolactis strains isolated from sewage.</title>
        <authorList>
            <person name="Ybazeta G."/>
            <person name="Ross M."/>
            <person name="Brabant-Kirwan D."/>
            <person name="Saleh M."/>
            <person name="Dillon J.A."/>
            <person name="Splinter K."/>
            <person name="Nokhbeh R."/>
        </authorList>
    </citation>
    <scope>NUCLEOTIDE SEQUENCE [LARGE SCALE GENOMIC DNA]</scope>
    <source>
        <strain evidence="5 6">Lr_19_14</strain>
        <strain evidence="4 7">Lr_19_5</strain>
    </source>
</reference>
<evidence type="ECO:0000313" key="7">
    <source>
        <dbReference type="Proteomes" id="UP000501945"/>
    </source>
</evidence>
<dbReference type="Proteomes" id="UP000501945">
    <property type="component" value="Chromosome"/>
</dbReference>
<dbReference type="SUPFAM" id="SSF52540">
    <property type="entry name" value="P-loop containing nucleoside triphosphate hydrolases"/>
    <property type="match status" value="1"/>
</dbReference>
<dbReference type="PANTHER" id="PTHR43158:SF10">
    <property type="entry name" value="ABC TRANSPORTER ATP-BINDING PROTEIN YTRB"/>
    <property type="match status" value="1"/>
</dbReference>
<dbReference type="PROSITE" id="PS50893">
    <property type="entry name" value="ABC_TRANSPORTER_2"/>
    <property type="match status" value="1"/>
</dbReference>
<proteinExistence type="predicted"/>
<dbReference type="InterPro" id="IPR003593">
    <property type="entry name" value="AAA+_ATPase"/>
</dbReference>
<name>A0A5R9CEM5_9LACT</name>
<dbReference type="GO" id="GO:0005524">
    <property type="term" value="F:ATP binding"/>
    <property type="evidence" value="ECO:0007669"/>
    <property type="project" value="UniProtKB-KW"/>
</dbReference>
<dbReference type="AlphaFoldDB" id="A0A5R9CEM5"/>
<keyword evidence="6" id="KW-1185">Reference proteome</keyword>
<evidence type="ECO:0000313" key="4">
    <source>
        <dbReference type="EMBL" id="QIW52878.1"/>
    </source>
</evidence>
<dbReference type="EMBL" id="CP047628">
    <property type="protein sequence ID" value="QIW59393.1"/>
    <property type="molecule type" value="Genomic_DNA"/>
</dbReference>
<dbReference type="InterPro" id="IPR027417">
    <property type="entry name" value="P-loop_NTPase"/>
</dbReference>
<accession>A0A5R9CEM5</accession>
<dbReference type="Proteomes" id="UP000501558">
    <property type="component" value="Chromosome"/>
</dbReference>
<dbReference type="InterPro" id="IPR017871">
    <property type="entry name" value="ABC_transporter-like_CS"/>
</dbReference>
<dbReference type="RefSeq" id="WP_138492356.1">
    <property type="nucleotide sequence ID" value="NZ_CP047614.1"/>
</dbReference>
<dbReference type="SMART" id="SM00382">
    <property type="entry name" value="AAA"/>
    <property type="match status" value="1"/>
</dbReference>
<keyword evidence="1" id="KW-0547">Nucleotide-binding</keyword>
<dbReference type="PANTHER" id="PTHR43158">
    <property type="entry name" value="SKFA PEPTIDE EXPORT ATP-BINDING PROTEIN SKFE"/>
    <property type="match status" value="1"/>
</dbReference>
<keyword evidence="2 4" id="KW-0067">ATP-binding</keyword>
<evidence type="ECO:0000256" key="2">
    <source>
        <dbReference type="ARBA" id="ARBA00022840"/>
    </source>
</evidence>
<dbReference type="GO" id="GO:0016887">
    <property type="term" value="F:ATP hydrolysis activity"/>
    <property type="evidence" value="ECO:0007669"/>
    <property type="project" value="InterPro"/>
</dbReference>
<dbReference type="Gene3D" id="3.40.50.300">
    <property type="entry name" value="P-loop containing nucleotide triphosphate hydrolases"/>
    <property type="match status" value="1"/>
</dbReference>
<gene>
    <name evidence="5" type="ORF">GU334_10960</name>
    <name evidence="4" type="ORF">GU336_01140</name>
</gene>